<dbReference type="OrthoDB" id="10254455at2759"/>
<evidence type="ECO:0000256" key="1">
    <source>
        <dbReference type="ARBA" id="ARBA00004496"/>
    </source>
</evidence>
<name>A0A1X2HVR2_SYNRA</name>
<dbReference type="SUPFAM" id="SSF52540">
    <property type="entry name" value="P-loop containing nucleoside triphosphate hydrolases"/>
    <property type="match status" value="2"/>
</dbReference>
<evidence type="ECO:0000256" key="5">
    <source>
        <dbReference type="ARBA" id="ARBA00022840"/>
    </source>
</evidence>
<dbReference type="FunFam" id="3.40.50.300:FF:001054">
    <property type="entry name" value="ATPase, AAA family, putative"/>
    <property type="match status" value="1"/>
</dbReference>
<dbReference type="SMART" id="SM00382">
    <property type="entry name" value="AAA"/>
    <property type="match status" value="2"/>
</dbReference>
<evidence type="ECO:0000259" key="7">
    <source>
        <dbReference type="SMART" id="SM00382"/>
    </source>
</evidence>
<dbReference type="Proteomes" id="UP000242180">
    <property type="component" value="Unassembled WGS sequence"/>
</dbReference>
<dbReference type="InterPro" id="IPR050168">
    <property type="entry name" value="AAA_ATPase_domain"/>
</dbReference>
<dbReference type="EMBL" id="MCGN01000001">
    <property type="protein sequence ID" value="ORZ03690.1"/>
    <property type="molecule type" value="Genomic_DNA"/>
</dbReference>
<accession>A0A1X2HVR2</accession>
<feature type="domain" description="AAA+ ATPase" evidence="7">
    <location>
        <begin position="281"/>
        <end position="414"/>
    </location>
</feature>
<keyword evidence="4 6" id="KW-0547">Nucleotide-binding</keyword>
<keyword evidence="5 6" id="KW-0067">ATP-binding</keyword>
<feature type="domain" description="AAA+ ATPase" evidence="7">
    <location>
        <begin position="33"/>
        <end position="161"/>
    </location>
</feature>
<comment type="caution">
    <text evidence="8">The sequence shown here is derived from an EMBL/GenBank/DDBJ whole genome shotgun (WGS) entry which is preliminary data.</text>
</comment>
<dbReference type="InterPro" id="IPR003593">
    <property type="entry name" value="AAA+_ATPase"/>
</dbReference>
<dbReference type="GO" id="GO:0005524">
    <property type="term" value="F:ATP binding"/>
    <property type="evidence" value="ECO:0007669"/>
    <property type="project" value="UniProtKB-KW"/>
</dbReference>
<dbReference type="InterPro" id="IPR041569">
    <property type="entry name" value="AAA_lid_3"/>
</dbReference>
<dbReference type="STRING" id="13706.A0A1X2HVR2"/>
<dbReference type="InterPro" id="IPR003960">
    <property type="entry name" value="ATPase_AAA_CS"/>
</dbReference>
<sequence length="497" mass="53993">MADAFLSSCYGDEGARLAQLFSIAFCNSPSAIPVTTILLTGDTGTGKSAAIARLASEHDLQIFEANLGTLAAEHEGQLGKGFEKLVWKAIENEKSVVVIDDLDLFCPQKGETQESGFELALRQCLARHPSLVMVATSRHPSTIASQVRVLFQDEIAFQIPTPAERLALLNDMATKLQDADVDWDRVNRQAHGFVAADLARWCRLAQERAFEQDHSISTADFEATRHRMRVSALQSYAAAEMPEPVRWTDIGGLDEAKRALEESTVWVYRHANAYQRLGVTPPKGVLLYGPPGTGKTMLAKAVATESSANFMAISIPDLIKSHVGESEKAVVSIFDTARRCSPCVVFFDELEAIFSSRETAGDTGKKLISQFLLETDKAEPGVILLGATNHPDAIDPSILRPGRLDRLVYVGPPSEPERRAILDILGKQTKLGAVDLNTVAAKTAGCTGADLRAIIRKAGLLALKRIDLTMEQPALAIEQQDLDAAMCEVLPYLKEAA</sequence>
<evidence type="ECO:0000256" key="4">
    <source>
        <dbReference type="ARBA" id="ARBA00022741"/>
    </source>
</evidence>
<dbReference type="InParanoid" id="A0A1X2HVR2"/>
<proteinExistence type="inferred from homology"/>
<evidence type="ECO:0000313" key="8">
    <source>
        <dbReference type="EMBL" id="ORZ03690.1"/>
    </source>
</evidence>
<dbReference type="PROSITE" id="PS00674">
    <property type="entry name" value="AAA"/>
    <property type="match status" value="1"/>
</dbReference>
<dbReference type="Gene3D" id="1.10.8.60">
    <property type="match status" value="2"/>
</dbReference>
<dbReference type="OMA" id="SHVGESE"/>
<keyword evidence="8" id="KW-0378">Hydrolase</keyword>
<evidence type="ECO:0000256" key="6">
    <source>
        <dbReference type="RuleBase" id="RU003651"/>
    </source>
</evidence>
<protein>
    <submittedName>
        <fullName evidence="8">P-loop containing nucleoside triphosphate hydrolase protein</fullName>
    </submittedName>
</protein>
<dbReference type="InterPro" id="IPR003959">
    <property type="entry name" value="ATPase_AAA_core"/>
</dbReference>
<dbReference type="Pfam" id="PF00004">
    <property type="entry name" value="AAA"/>
    <property type="match status" value="2"/>
</dbReference>
<dbReference type="CDD" id="cd00009">
    <property type="entry name" value="AAA"/>
    <property type="match status" value="1"/>
</dbReference>
<dbReference type="PANTHER" id="PTHR23077">
    <property type="entry name" value="AAA-FAMILY ATPASE"/>
    <property type="match status" value="1"/>
</dbReference>
<comment type="subcellular location">
    <subcellularLocation>
        <location evidence="1">Cytoplasm</location>
    </subcellularLocation>
</comment>
<gene>
    <name evidence="8" type="ORF">BCR43DRAFT_555440</name>
</gene>
<keyword evidence="9" id="KW-1185">Reference proteome</keyword>
<dbReference type="Pfam" id="PF17862">
    <property type="entry name" value="AAA_lid_3"/>
    <property type="match status" value="1"/>
</dbReference>
<dbReference type="Gene3D" id="3.40.50.300">
    <property type="entry name" value="P-loop containing nucleotide triphosphate hydrolases"/>
    <property type="match status" value="2"/>
</dbReference>
<dbReference type="InterPro" id="IPR027417">
    <property type="entry name" value="P-loop_NTPase"/>
</dbReference>
<evidence type="ECO:0000256" key="3">
    <source>
        <dbReference type="ARBA" id="ARBA00022490"/>
    </source>
</evidence>
<evidence type="ECO:0000256" key="2">
    <source>
        <dbReference type="ARBA" id="ARBA00006914"/>
    </source>
</evidence>
<dbReference type="GO" id="GO:0016887">
    <property type="term" value="F:ATP hydrolysis activity"/>
    <property type="evidence" value="ECO:0007669"/>
    <property type="project" value="InterPro"/>
</dbReference>
<dbReference type="PANTHER" id="PTHR23077:SF171">
    <property type="entry name" value="NUCLEAR VALOSIN-CONTAINING PROTEIN-LIKE"/>
    <property type="match status" value="1"/>
</dbReference>
<evidence type="ECO:0000313" key="9">
    <source>
        <dbReference type="Proteomes" id="UP000242180"/>
    </source>
</evidence>
<dbReference type="GO" id="GO:0005737">
    <property type="term" value="C:cytoplasm"/>
    <property type="evidence" value="ECO:0007669"/>
    <property type="project" value="UniProtKB-SubCell"/>
</dbReference>
<keyword evidence="3" id="KW-0963">Cytoplasm</keyword>
<reference evidence="8 9" key="1">
    <citation type="submission" date="2016-07" db="EMBL/GenBank/DDBJ databases">
        <title>Pervasive Adenine N6-methylation of Active Genes in Fungi.</title>
        <authorList>
            <consortium name="DOE Joint Genome Institute"/>
            <person name="Mondo S.J."/>
            <person name="Dannebaum R.O."/>
            <person name="Kuo R.C."/>
            <person name="Labutti K."/>
            <person name="Haridas S."/>
            <person name="Kuo A."/>
            <person name="Salamov A."/>
            <person name="Ahrendt S.R."/>
            <person name="Lipzen A."/>
            <person name="Sullivan W."/>
            <person name="Andreopoulos W.B."/>
            <person name="Clum A."/>
            <person name="Lindquist E."/>
            <person name="Daum C."/>
            <person name="Ramamoorthy G.K."/>
            <person name="Gryganskyi A."/>
            <person name="Culley D."/>
            <person name="Magnuson J.K."/>
            <person name="James T.Y."/>
            <person name="O'Malley M.A."/>
            <person name="Stajich J.E."/>
            <person name="Spatafora J.W."/>
            <person name="Visel A."/>
            <person name="Grigoriev I.V."/>
        </authorList>
    </citation>
    <scope>NUCLEOTIDE SEQUENCE [LARGE SCALE GENOMIC DNA]</scope>
    <source>
        <strain evidence="8 9">NRRL 2496</strain>
    </source>
</reference>
<dbReference type="AlphaFoldDB" id="A0A1X2HVR2"/>
<comment type="similarity">
    <text evidence="2 6">Belongs to the AAA ATPase family.</text>
</comment>
<organism evidence="8 9">
    <name type="scientific">Syncephalastrum racemosum</name>
    <name type="common">Filamentous fungus</name>
    <dbReference type="NCBI Taxonomy" id="13706"/>
    <lineage>
        <taxon>Eukaryota</taxon>
        <taxon>Fungi</taxon>
        <taxon>Fungi incertae sedis</taxon>
        <taxon>Mucoromycota</taxon>
        <taxon>Mucoromycotina</taxon>
        <taxon>Mucoromycetes</taxon>
        <taxon>Mucorales</taxon>
        <taxon>Syncephalastraceae</taxon>
        <taxon>Syncephalastrum</taxon>
    </lineage>
</organism>